<name>A5DJU4_PICGU</name>
<feature type="compositionally biased region" description="Basic residues" evidence="1">
    <location>
        <begin position="378"/>
        <end position="399"/>
    </location>
</feature>
<dbReference type="AlphaFoldDB" id="A5DJU4"/>
<dbReference type="GeneID" id="5125961"/>
<sequence>MSSSDSSKRPDIGSRNFFSDAKSRSILRKDSPESPECIFHARWATTEPDTPTSSDQSDENYQRHEELRVEMDSGTGGFDKDAILILMSNIEAKLAALEISVSKANSVPATTTQVDPASVSLAQDKPFPISRYANSWMEWNFKEFRRLPQLIGDYKRWRKTFDDFFRKYEILEKIIRFDLKLDEINLTTKLRYKFCLSKIDDGEFQDFLSFIISGLNTTLINVSGADISKVPDDTLQTVVREIYENYDYYYFDKVSTHVNEYMVFNNWDAKPPTDVGTDVQLFFCTRDYTDFRMCCSHISVYNDAFNHLLKLIADEFKKYSKGEEYKSLREVMAAFKLTDHYRRCENNKYDWLTFNKLFHQKYNKQLIDAAKSKSLNNSKKKSNSNQKSRRRKRYQSNNP</sequence>
<dbReference type="Proteomes" id="UP000001997">
    <property type="component" value="Unassembled WGS sequence"/>
</dbReference>
<accession>A5DJU4</accession>
<dbReference type="KEGG" id="pgu:PGUG_03545"/>
<dbReference type="VEuPathDB" id="FungiDB:PGUG_03545"/>
<proteinExistence type="predicted"/>
<keyword evidence="3" id="KW-1185">Reference proteome</keyword>
<reference evidence="2 3" key="1">
    <citation type="journal article" date="2009" name="Nature">
        <title>Evolution of pathogenicity and sexual reproduction in eight Candida genomes.</title>
        <authorList>
            <person name="Butler G."/>
            <person name="Rasmussen M.D."/>
            <person name="Lin M.F."/>
            <person name="Santos M.A."/>
            <person name="Sakthikumar S."/>
            <person name="Munro C.A."/>
            <person name="Rheinbay E."/>
            <person name="Grabherr M."/>
            <person name="Forche A."/>
            <person name="Reedy J.L."/>
            <person name="Agrafioti I."/>
            <person name="Arnaud M.B."/>
            <person name="Bates S."/>
            <person name="Brown A.J."/>
            <person name="Brunke S."/>
            <person name="Costanzo M.C."/>
            <person name="Fitzpatrick D.A."/>
            <person name="de Groot P.W."/>
            <person name="Harris D."/>
            <person name="Hoyer L.L."/>
            <person name="Hube B."/>
            <person name="Klis F.M."/>
            <person name="Kodira C."/>
            <person name="Lennard N."/>
            <person name="Logue M.E."/>
            <person name="Martin R."/>
            <person name="Neiman A.M."/>
            <person name="Nikolaou E."/>
            <person name="Quail M.A."/>
            <person name="Quinn J."/>
            <person name="Santos M.C."/>
            <person name="Schmitzberger F.F."/>
            <person name="Sherlock G."/>
            <person name="Shah P."/>
            <person name="Silverstein K.A."/>
            <person name="Skrzypek M.S."/>
            <person name="Soll D."/>
            <person name="Staggs R."/>
            <person name="Stansfield I."/>
            <person name="Stumpf M.P."/>
            <person name="Sudbery P.E."/>
            <person name="Srikantha T."/>
            <person name="Zeng Q."/>
            <person name="Berman J."/>
            <person name="Berriman M."/>
            <person name="Heitman J."/>
            <person name="Gow N.A."/>
            <person name="Lorenz M.C."/>
            <person name="Birren B.W."/>
            <person name="Kellis M."/>
            <person name="Cuomo C.A."/>
        </authorList>
    </citation>
    <scope>NUCLEOTIDE SEQUENCE [LARGE SCALE GENOMIC DNA]</scope>
    <source>
        <strain evidence="3">ATCC 6260 / CBS 566 / DSM 6381 / JCM 1539 / NBRC 10279 / NRRL Y-324</strain>
    </source>
</reference>
<feature type="region of interest" description="Disordered" evidence="1">
    <location>
        <begin position="371"/>
        <end position="399"/>
    </location>
</feature>
<dbReference type="RefSeq" id="XP_001484164.2">
    <property type="nucleotide sequence ID" value="XM_001484114.1"/>
</dbReference>
<evidence type="ECO:0000256" key="1">
    <source>
        <dbReference type="SAM" id="MobiDB-lite"/>
    </source>
</evidence>
<dbReference type="HOGENOM" id="CLU_690996_0_0_1"/>
<feature type="region of interest" description="Disordered" evidence="1">
    <location>
        <begin position="38"/>
        <end position="62"/>
    </location>
</feature>
<dbReference type="OrthoDB" id="10285994at2759"/>
<gene>
    <name evidence="2" type="ORF">PGUG_03545</name>
</gene>
<dbReference type="InParanoid" id="A5DJU4"/>
<evidence type="ECO:0000313" key="2">
    <source>
        <dbReference type="EMBL" id="EDK39447.2"/>
    </source>
</evidence>
<organism evidence="2 3">
    <name type="scientific">Meyerozyma guilliermondii (strain ATCC 6260 / CBS 566 / DSM 6381 / JCM 1539 / NBRC 10279 / NRRL Y-324)</name>
    <name type="common">Yeast</name>
    <name type="synonym">Candida guilliermondii</name>
    <dbReference type="NCBI Taxonomy" id="294746"/>
    <lineage>
        <taxon>Eukaryota</taxon>
        <taxon>Fungi</taxon>
        <taxon>Dikarya</taxon>
        <taxon>Ascomycota</taxon>
        <taxon>Saccharomycotina</taxon>
        <taxon>Pichiomycetes</taxon>
        <taxon>Debaryomycetaceae</taxon>
        <taxon>Meyerozyma</taxon>
    </lineage>
</organism>
<dbReference type="EMBL" id="CH408158">
    <property type="protein sequence ID" value="EDK39447.2"/>
    <property type="molecule type" value="Genomic_DNA"/>
</dbReference>
<protein>
    <submittedName>
        <fullName evidence="2">Uncharacterized protein</fullName>
    </submittedName>
</protein>
<evidence type="ECO:0000313" key="3">
    <source>
        <dbReference type="Proteomes" id="UP000001997"/>
    </source>
</evidence>